<evidence type="ECO:0000313" key="5">
    <source>
        <dbReference type="EMBL" id="KAF7770254.1"/>
    </source>
</evidence>
<dbReference type="CDD" id="cd06257">
    <property type="entry name" value="DnaJ"/>
    <property type="match status" value="1"/>
</dbReference>
<dbReference type="PANTHER" id="PTHR44200">
    <property type="entry name" value="DNAJ HOMOLOG SUBFAMILY C MEMBER 7"/>
    <property type="match status" value="1"/>
</dbReference>
<dbReference type="Proteomes" id="UP000629468">
    <property type="component" value="Unassembled WGS sequence"/>
</dbReference>
<dbReference type="EMBL" id="JABXXO010000009">
    <property type="protein sequence ID" value="KAF7770254.1"/>
    <property type="molecule type" value="Genomic_DNA"/>
</dbReference>
<dbReference type="InterPro" id="IPR036869">
    <property type="entry name" value="J_dom_sf"/>
</dbReference>
<gene>
    <name evidence="5" type="ORF">Agabi119p4_6228</name>
</gene>
<protein>
    <recommendedName>
        <fullName evidence="4">J domain-containing protein</fullName>
    </recommendedName>
</protein>
<evidence type="ECO:0000256" key="3">
    <source>
        <dbReference type="SAM" id="MobiDB-lite"/>
    </source>
</evidence>
<proteinExistence type="predicted"/>
<dbReference type="PROSITE" id="PS50005">
    <property type="entry name" value="TPR"/>
    <property type="match status" value="2"/>
</dbReference>
<dbReference type="Gene3D" id="1.25.40.10">
    <property type="entry name" value="Tetratricopeptide repeat domain"/>
    <property type="match status" value="1"/>
</dbReference>
<dbReference type="Pfam" id="PF24883">
    <property type="entry name" value="NPHP3_N"/>
    <property type="match status" value="1"/>
</dbReference>
<dbReference type="InterPro" id="IPR001623">
    <property type="entry name" value="DnaJ_domain"/>
</dbReference>
<dbReference type="PANTHER" id="PTHR44200:SF1">
    <property type="entry name" value="DNAJ HOMOLOG SUBFAMILY C MEMBER 7"/>
    <property type="match status" value="1"/>
</dbReference>
<dbReference type="Pfam" id="PF00226">
    <property type="entry name" value="DnaJ"/>
    <property type="match status" value="1"/>
</dbReference>
<feature type="repeat" description="TPR" evidence="2">
    <location>
        <begin position="1177"/>
        <end position="1210"/>
    </location>
</feature>
<dbReference type="SMART" id="SM00028">
    <property type="entry name" value="TPR"/>
    <property type="match status" value="7"/>
</dbReference>
<dbReference type="InterPro" id="IPR019734">
    <property type="entry name" value="TPR_rpt"/>
</dbReference>
<dbReference type="InterPro" id="IPR027417">
    <property type="entry name" value="P-loop_NTPase"/>
</dbReference>
<feature type="compositionally biased region" description="Basic and acidic residues" evidence="3">
    <location>
        <begin position="819"/>
        <end position="833"/>
    </location>
</feature>
<feature type="compositionally biased region" description="Polar residues" evidence="3">
    <location>
        <begin position="808"/>
        <end position="818"/>
    </location>
</feature>
<dbReference type="SUPFAM" id="SSF48452">
    <property type="entry name" value="TPR-like"/>
    <property type="match status" value="2"/>
</dbReference>
<feature type="region of interest" description="Disordered" evidence="3">
    <location>
        <begin position="735"/>
        <end position="758"/>
    </location>
</feature>
<feature type="compositionally biased region" description="Polar residues" evidence="3">
    <location>
        <begin position="1"/>
        <end position="10"/>
    </location>
</feature>
<accession>A0A8H7C977</accession>
<dbReference type="PRINTS" id="PR00625">
    <property type="entry name" value="JDOMAIN"/>
</dbReference>
<feature type="compositionally biased region" description="Polar residues" evidence="3">
    <location>
        <begin position="834"/>
        <end position="850"/>
    </location>
</feature>
<dbReference type="SUPFAM" id="SSF46565">
    <property type="entry name" value="Chaperone J-domain"/>
    <property type="match status" value="1"/>
</dbReference>
<keyword evidence="2" id="KW-0802">TPR repeat</keyword>
<feature type="region of interest" description="Disordered" evidence="3">
    <location>
        <begin position="772"/>
        <end position="859"/>
    </location>
</feature>
<keyword evidence="1" id="KW-0677">Repeat</keyword>
<feature type="domain" description="J" evidence="4">
    <location>
        <begin position="1271"/>
        <end position="1332"/>
    </location>
</feature>
<reference evidence="5 6" key="1">
    <citation type="journal article" name="Sci. Rep.">
        <title>Telomere-to-telomere assembled and centromere annotated genomes of the two main subspecies of the button mushroom Agaricus bisporus reveal especially polymorphic chromosome ends.</title>
        <authorList>
            <person name="Sonnenberg A.S.M."/>
            <person name="Sedaghat-Telgerd N."/>
            <person name="Lavrijssen B."/>
            <person name="Ohm R.A."/>
            <person name="Hendrickx P.M."/>
            <person name="Scholtmeijer K."/>
            <person name="Baars J.J.P."/>
            <person name="van Peer A."/>
        </authorList>
    </citation>
    <scope>NUCLEOTIDE SEQUENCE [LARGE SCALE GENOMIC DNA]</scope>
    <source>
        <strain evidence="5 6">H119_p4</strain>
    </source>
</reference>
<dbReference type="Pfam" id="PF13432">
    <property type="entry name" value="TPR_16"/>
    <property type="match status" value="2"/>
</dbReference>
<dbReference type="SMART" id="SM00271">
    <property type="entry name" value="DnaJ"/>
    <property type="match status" value="1"/>
</dbReference>
<feature type="region of interest" description="Disordered" evidence="3">
    <location>
        <begin position="1"/>
        <end position="30"/>
    </location>
</feature>
<dbReference type="PROSITE" id="PS50076">
    <property type="entry name" value="DNAJ_2"/>
    <property type="match status" value="1"/>
</dbReference>
<evidence type="ECO:0000313" key="6">
    <source>
        <dbReference type="Proteomes" id="UP000629468"/>
    </source>
</evidence>
<sequence>MPFGSKSLSSRPHLADSNHPKHPPRQFPSLPLDDTPFVEGYSHSSLHRPHDAFFTNAHNFVLKDATFTETHVHQIGKAVFQFLEPYTLLDATTDSSARDPAPKCYPHTRLKIRRILDDWVDDYQRGWKMLWVRGFAGTGKSAVAQSFASSCDARGILGGSYFFCRTAGRNRFETVVPTLVYQLAIKIPQYRSLIAAELADNPLLLRNSPHLQFKKLIIEPFTILHRQHPRKPIVIVLDGLDECDREETQLTILALINDALHASPDLPILWLICSRPEQHFKHTFFTFKHCGRLELVIDEESHKDVELYVRTRITRIQGIFKEFTPSDWPPENKLKELLDKISGLFVLAATCLDFVGDTNTCDPVGQLDYLLEFLRLTRRVDSRNPLMILDLLYSNILRNIPDNMLSTTLRILSFFIFLPAHMPSLTQVLCNFLLLNRYAFYRAVRWLHSVMGIPDHQNAMESNLSFHHTSFQDFLLDPIRSGEFAVGQLKDRLDFAKSVLYWYELDTGHFHTNDGLDFDENHDHDSLPGLTWVSPDNDKLISFIIAEFVDNCWDIIAELPWKNVDEELLSRIYSFDFGCCNARNVHTIANWFAKNDPSSNFVRTEPSGPSDYQLLEYFRLVIKNGVASPAVFPLKWAPNEIRSNWAREYFIIGRDSKSAIVWLTSRPRSAIARFSSSAKYTIHLLGGGKEPSEVQIYDYHGSLRKMGWNEDDAVRFTKTALDSFEQTHFVQSTSSTLPRFCREPSPDAPPGHVPIHPAATESPLKDAIAAATTEENDTTSTAHETKSTTNIEAILTEEPPRISGKHPTVSSAESTSIDSKAREYPMDKAENVEGSRNNSPGHATVTSSPSVPGDSTKGTMPAEVALRDIDLSMYEDDTPSTVPPDIGLHDPTPTTCDSARAGEVKENGNEAFKAGKYQEAIDLYTEAINLAPTEPLYLTNRAAAYMGLKRFRLALEDCQQAATLQQSSPQPKTLLRLARCQLMLGLLVAAASTAGEILTIDAYNPQALELQEKIRTLKTQVKNSKNAKSRKEWDLAKSTLDECFRAIKGEVRTEWRLWEVEIALARRDWEKADTAVNEALRINLNSPDVLALRGLVLFLSGKMGPAKKHVTRALRLDPSCEPAMKLRKRVMDVERLEEEGNAAFRSRQLLEALEKYSRALERIGKAEEEGGGGHIRATLLSTRAAAFFELAHFGEALKDATSALELSPKSAQLLRARARIYLHLQRFDSCVADFKSAVKQAEGQGTDAEIQGLRLELMKAVAAWNRSRGKNYYDTLGVEMDSNESDIKAAYDREAWRCHPNRGGDMKRYRQVVEAYEVISDPQRRVRYDMGEIEGGVNDDGSFVVRVVVEG</sequence>
<organism evidence="5 6">
    <name type="scientific">Agaricus bisporus var. burnettii</name>
    <dbReference type="NCBI Taxonomy" id="192524"/>
    <lineage>
        <taxon>Eukaryota</taxon>
        <taxon>Fungi</taxon>
        <taxon>Dikarya</taxon>
        <taxon>Basidiomycota</taxon>
        <taxon>Agaricomycotina</taxon>
        <taxon>Agaricomycetes</taxon>
        <taxon>Agaricomycetidae</taxon>
        <taxon>Agaricales</taxon>
        <taxon>Agaricineae</taxon>
        <taxon>Agaricaceae</taxon>
        <taxon>Agaricus</taxon>
    </lineage>
</organism>
<dbReference type="InterPro" id="IPR056884">
    <property type="entry name" value="NPHP3-like_N"/>
</dbReference>
<name>A0A8H7C977_AGABI</name>
<dbReference type="InterPro" id="IPR052758">
    <property type="entry name" value="SRC_co-chaperone"/>
</dbReference>
<dbReference type="InterPro" id="IPR011990">
    <property type="entry name" value="TPR-like_helical_dom_sf"/>
</dbReference>
<evidence type="ECO:0000256" key="1">
    <source>
        <dbReference type="ARBA" id="ARBA00022737"/>
    </source>
</evidence>
<comment type="caution">
    <text evidence="5">The sequence shown here is derived from an EMBL/GenBank/DDBJ whole genome shotgun (WGS) entry which is preliminary data.</text>
</comment>
<dbReference type="Gene3D" id="3.40.50.300">
    <property type="entry name" value="P-loop containing nucleotide triphosphate hydrolases"/>
    <property type="match status" value="1"/>
</dbReference>
<evidence type="ECO:0000259" key="4">
    <source>
        <dbReference type="PROSITE" id="PS50076"/>
    </source>
</evidence>
<dbReference type="SUPFAM" id="SSF52540">
    <property type="entry name" value="P-loop containing nucleoside triphosphate hydrolases"/>
    <property type="match status" value="1"/>
</dbReference>
<feature type="repeat" description="TPR" evidence="2">
    <location>
        <begin position="901"/>
        <end position="934"/>
    </location>
</feature>
<evidence type="ECO:0000256" key="2">
    <source>
        <dbReference type="PROSITE-ProRule" id="PRU00339"/>
    </source>
</evidence>
<dbReference type="Gene3D" id="1.10.287.110">
    <property type="entry name" value="DnaJ domain"/>
    <property type="match status" value="1"/>
</dbReference>